<comment type="caution">
    <text evidence="4">The sequence shown here is derived from an EMBL/GenBank/DDBJ whole genome shotgun (WGS) entry which is preliminary data.</text>
</comment>
<evidence type="ECO:0000256" key="1">
    <source>
        <dbReference type="PROSITE-ProRule" id="PRU00042"/>
    </source>
</evidence>
<dbReference type="GO" id="GO:0008270">
    <property type="term" value="F:zinc ion binding"/>
    <property type="evidence" value="ECO:0007669"/>
    <property type="project" value="UniProtKB-KW"/>
</dbReference>
<feature type="region of interest" description="Disordered" evidence="2">
    <location>
        <begin position="52"/>
        <end position="83"/>
    </location>
</feature>
<dbReference type="AlphaFoldDB" id="A0AAD1Y209"/>
<feature type="compositionally biased region" description="Basic residues" evidence="2">
    <location>
        <begin position="66"/>
        <end position="83"/>
    </location>
</feature>
<sequence>MEINGQKVNQSKEEVQDESHQFYLKYLEEYYKNVQLVKQLLSAVTDNQRLEEELKDISDTNESNSGKRKRHRRPAHEIRRHHKCPAPLCGKAYGSEGSLSQHLKLKHRSYYEQYSKLVPSRSQTMSVREEKSDASASENPLFIPNR</sequence>
<protein>
    <recommendedName>
        <fullName evidence="3">C2H2-type domain-containing protein</fullName>
    </recommendedName>
</protein>
<dbReference type="PROSITE" id="PS00028">
    <property type="entry name" value="ZINC_FINGER_C2H2_1"/>
    <property type="match status" value="1"/>
</dbReference>
<evidence type="ECO:0000313" key="5">
    <source>
        <dbReference type="Proteomes" id="UP001295684"/>
    </source>
</evidence>
<keyword evidence="1" id="KW-0863">Zinc-finger</keyword>
<dbReference type="PROSITE" id="PS50157">
    <property type="entry name" value="ZINC_FINGER_C2H2_2"/>
    <property type="match status" value="1"/>
</dbReference>
<keyword evidence="1" id="KW-0862">Zinc</keyword>
<evidence type="ECO:0000259" key="3">
    <source>
        <dbReference type="PROSITE" id="PS50157"/>
    </source>
</evidence>
<dbReference type="InterPro" id="IPR013087">
    <property type="entry name" value="Znf_C2H2_type"/>
</dbReference>
<dbReference type="Proteomes" id="UP001295684">
    <property type="component" value="Unassembled WGS sequence"/>
</dbReference>
<dbReference type="Gene3D" id="3.30.160.60">
    <property type="entry name" value="Classic Zinc Finger"/>
    <property type="match status" value="1"/>
</dbReference>
<keyword evidence="5" id="KW-1185">Reference proteome</keyword>
<accession>A0AAD1Y209</accession>
<reference evidence="4" key="1">
    <citation type="submission" date="2023-07" db="EMBL/GenBank/DDBJ databases">
        <authorList>
            <consortium name="AG Swart"/>
            <person name="Singh M."/>
            <person name="Singh A."/>
            <person name="Seah K."/>
            <person name="Emmerich C."/>
        </authorList>
    </citation>
    <scope>NUCLEOTIDE SEQUENCE</scope>
    <source>
        <strain evidence="4">DP1</strain>
    </source>
</reference>
<proteinExistence type="predicted"/>
<evidence type="ECO:0000256" key="2">
    <source>
        <dbReference type="SAM" id="MobiDB-lite"/>
    </source>
</evidence>
<dbReference type="EMBL" id="CAMPGE010025381">
    <property type="protein sequence ID" value="CAI2383142.1"/>
    <property type="molecule type" value="Genomic_DNA"/>
</dbReference>
<keyword evidence="1" id="KW-0479">Metal-binding</keyword>
<gene>
    <name evidence="4" type="ORF">ECRASSUSDP1_LOCUS24633</name>
</gene>
<evidence type="ECO:0000313" key="4">
    <source>
        <dbReference type="EMBL" id="CAI2383142.1"/>
    </source>
</evidence>
<feature type="region of interest" description="Disordered" evidence="2">
    <location>
        <begin position="116"/>
        <end position="146"/>
    </location>
</feature>
<name>A0AAD1Y209_EUPCR</name>
<organism evidence="4 5">
    <name type="scientific">Euplotes crassus</name>
    <dbReference type="NCBI Taxonomy" id="5936"/>
    <lineage>
        <taxon>Eukaryota</taxon>
        <taxon>Sar</taxon>
        <taxon>Alveolata</taxon>
        <taxon>Ciliophora</taxon>
        <taxon>Intramacronucleata</taxon>
        <taxon>Spirotrichea</taxon>
        <taxon>Hypotrichia</taxon>
        <taxon>Euplotida</taxon>
        <taxon>Euplotidae</taxon>
        <taxon>Moneuplotes</taxon>
    </lineage>
</organism>
<feature type="domain" description="C2H2-type" evidence="3">
    <location>
        <begin position="82"/>
        <end position="112"/>
    </location>
</feature>